<accession>A0AAV4LEU1</accession>
<dbReference type="AlphaFoldDB" id="A0AAV4LEU1"/>
<reference evidence="1" key="1">
    <citation type="journal article" date="2023" name="Int. J. Syst. Evol. Microbiol.">
        <title>Collibacillus ludicampi gen. nov., sp. nov., a new soil bacterium of the family Alicyclobacillaceae.</title>
        <authorList>
            <person name="Jojima T."/>
            <person name="Ioku Y."/>
            <person name="Fukuta Y."/>
            <person name="Shirasaka N."/>
            <person name="Matsumura Y."/>
            <person name="Mori M."/>
        </authorList>
    </citation>
    <scope>NUCLEOTIDE SEQUENCE</scope>
    <source>
        <strain evidence="1">TP075</strain>
    </source>
</reference>
<evidence type="ECO:0000313" key="1">
    <source>
        <dbReference type="EMBL" id="GIM46029.1"/>
    </source>
</evidence>
<sequence>MSAKNALNEIKRSLDGLIGEKIVLRANGGRRKTIERTGILEETYPSVFVVKLDNQGNSFKRVSYSYADILTETVELMVCKDDGNNIRITYVEE</sequence>
<dbReference type="NCBIfam" id="NF046033">
    <property type="entry name" value="BflmStimVeg"/>
    <property type="match status" value="1"/>
</dbReference>
<protein>
    <submittedName>
        <fullName evidence="1">Protein Veg</fullName>
    </submittedName>
</protein>
<dbReference type="PANTHER" id="PTHR40026">
    <property type="entry name" value="PROTEIN VEG"/>
    <property type="match status" value="1"/>
</dbReference>
<evidence type="ECO:0000313" key="2">
    <source>
        <dbReference type="Proteomes" id="UP001057291"/>
    </source>
</evidence>
<dbReference type="Pfam" id="PF06257">
    <property type="entry name" value="VEG"/>
    <property type="match status" value="1"/>
</dbReference>
<dbReference type="EMBL" id="BOQE01000001">
    <property type="protein sequence ID" value="GIM46029.1"/>
    <property type="molecule type" value="Genomic_DNA"/>
</dbReference>
<dbReference type="Gene3D" id="2.30.30.100">
    <property type="match status" value="1"/>
</dbReference>
<proteinExistence type="predicted"/>
<dbReference type="PIRSF" id="PIRSF037257">
    <property type="entry name" value="DUF1021"/>
    <property type="match status" value="1"/>
</dbReference>
<dbReference type="InterPro" id="IPR009366">
    <property type="entry name" value="Protein_Veg"/>
</dbReference>
<comment type="caution">
    <text evidence="1">The sequence shown here is derived from an EMBL/GenBank/DDBJ whole genome shotgun (WGS) entry which is preliminary data.</text>
</comment>
<organism evidence="1 2">
    <name type="scientific">Collibacillus ludicampi</name>
    <dbReference type="NCBI Taxonomy" id="2771369"/>
    <lineage>
        <taxon>Bacteria</taxon>
        <taxon>Bacillati</taxon>
        <taxon>Bacillota</taxon>
        <taxon>Bacilli</taxon>
        <taxon>Bacillales</taxon>
        <taxon>Alicyclobacillaceae</taxon>
        <taxon>Collibacillus</taxon>
    </lineage>
</organism>
<dbReference type="PANTHER" id="PTHR40026:SF1">
    <property type="entry name" value="PROTEIN VEG"/>
    <property type="match status" value="1"/>
</dbReference>
<dbReference type="GO" id="GO:0006355">
    <property type="term" value="P:regulation of DNA-templated transcription"/>
    <property type="evidence" value="ECO:0007669"/>
    <property type="project" value="InterPro"/>
</dbReference>
<dbReference type="RefSeq" id="WP_282199176.1">
    <property type="nucleotide sequence ID" value="NZ_BOQE01000001.1"/>
</dbReference>
<gene>
    <name evidence="1" type="primary">veg</name>
    <name evidence="1" type="ORF">DNHGIG_15780</name>
</gene>
<name>A0AAV4LEU1_9BACL</name>
<dbReference type="Proteomes" id="UP001057291">
    <property type="component" value="Unassembled WGS sequence"/>
</dbReference>
<keyword evidence="2" id="KW-1185">Reference proteome</keyword>